<sequence length="575" mass="66176">MADFTLLNLTAKNDTMTRNQVLQQSLPMGEDDTLYFFQEESCIETPYYNQGGFNHNHTATVPMVQDEVYMENPYYNNHTAMVPMTQEFYMETLYYNNHMAAVPMAQEFYMEPPNYNHVAMVPMAQEFYMENPCYNHAAMVPMTQEFYMETAYYNYNYNNKNNHAVMVPMAQEFYMETPYYNPAAMVPMAQKFYKKTSNYSTTVVPLTQEWMFRLQTNMDDGYGSTWIMEKFLTSLSECERETPPTYQDASVQEFASQCNSGVGNNQKSWTSQPRNRFGETVSEDANNRTASEVTQPQSAPPSDTGKNCSNVSVNASVCLSPSNKFAGDGNELKRLEEAELLHSPDIEGWMFWSRSEAGSIYYSEDEMSEEMTGHSIGPDVDRMEERLVFPTPSVPDRLVNSEDWVFWSRSEAGSIYYSEDKMSEKMTGHSCIGPDVDRMEERLVFPTPSVPDRLVNSEGWVFWSRSEAGSIYYSEDEMSEVMTGHSIGPDVDRMEERLVFPIFSVPDRLLVVNKLSDYPSEEIQLLDHIEVDHQSDGTEDLEEIQLLDFIEQLQLDHSSDGTEENFQLLDPFEVN</sequence>
<dbReference type="Proteomes" id="UP000515135">
    <property type="component" value="Unplaced"/>
</dbReference>
<dbReference type="OrthoDB" id="10106442at2759"/>
<dbReference type="RefSeq" id="XP_019647150.1">
    <property type="nucleotide sequence ID" value="XM_019791591.1"/>
</dbReference>
<gene>
    <name evidence="3" type="primary">LOC109487585</name>
</gene>
<reference evidence="3" key="1">
    <citation type="submission" date="2025-08" db="UniProtKB">
        <authorList>
            <consortium name="RefSeq"/>
        </authorList>
    </citation>
    <scope>IDENTIFICATION</scope>
    <source>
        <tissue evidence="3">Gonad</tissue>
    </source>
</reference>
<evidence type="ECO:0000256" key="1">
    <source>
        <dbReference type="SAM" id="MobiDB-lite"/>
    </source>
</evidence>
<evidence type="ECO:0000313" key="2">
    <source>
        <dbReference type="Proteomes" id="UP000515135"/>
    </source>
</evidence>
<accession>A0A6P5A1I3</accession>
<evidence type="ECO:0000313" key="3">
    <source>
        <dbReference type="RefSeq" id="XP_019647150.1"/>
    </source>
</evidence>
<dbReference type="KEGG" id="bbel:109487585"/>
<protein>
    <submittedName>
        <fullName evidence="3">Uncharacterized protein LOC109487585</fullName>
    </submittedName>
</protein>
<keyword evidence="2" id="KW-1185">Reference proteome</keyword>
<proteinExistence type="predicted"/>
<feature type="compositionally biased region" description="Polar residues" evidence="1">
    <location>
        <begin position="258"/>
        <end position="274"/>
    </location>
</feature>
<feature type="compositionally biased region" description="Polar residues" evidence="1">
    <location>
        <begin position="283"/>
        <end position="307"/>
    </location>
</feature>
<feature type="region of interest" description="Disordered" evidence="1">
    <location>
        <begin position="258"/>
        <end position="307"/>
    </location>
</feature>
<name>A0A6P5A1I3_BRABE</name>
<dbReference type="AlphaFoldDB" id="A0A6P5A1I3"/>
<organism evidence="2 3">
    <name type="scientific">Branchiostoma belcheri</name>
    <name type="common">Amphioxus</name>
    <dbReference type="NCBI Taxonomy" id="7741"/>
    <lineage>
        <taxon>Eukaryota</taxon>
        <taxon>Metazoa</taxon>
        <taxon>Chordata</taxon>
        <taxon>Cephalochordata</taxon>
        <taxon>Leptocardii</taxon>
        <taxon>Amphioxiformes</taxon>
        <taxon>Branchiostomatidae</taxon>
        <taxon>Branchiostoma</taxon>
    </lineage>
</organism>
<dbReference type="GeneID" id="109487585"/>